<feature type="region of interest" description="Disordered" evidence="1">
    <location>
        <begin position="41"/>
        <end position="60"/>
    </location>
</feature>
<dbReference type="Proteomes" id="UP000006738">
    <property type="component" value="Chromosome I"/>
</dbReference>
<dbReference type="HOGENOM" id="CLU_2932431_0_0_4"/>
<dbReference type="KEGG" id="bpl:BURPS1106A_2890"/>
<name>A3NXR4_BURP0</name>
<accession>A3NXR4</accession>
<dbReference type="AlphaFoldDB" id="A3NXR4"/>
<gene>
    <name evidence="2" type="ordered locus">BURPS1106A_2890</name>
</gene>
<organism evidence="2 3">
    <name type="scientific">Burkholderia pseudomallei (strain 1106a)</name>
    <dbReference type="NCBI Taxonomy" id="357348"/>
    <lineage>
        <taxon>Bacteria</taxon>
        <taxon>Pseudomonadati</taxon>
        <taxon>Pseudomonadota</taxon>
        <taxon>Betaproteobacteria</taxon>
        <taxon>Burkholderiales</taxon>
        <taxon>Burkholderiaceae</taxon>
        <taxon>Burkholderia</taxon>
        <taxon>pseudomallei group</taxon>
    </lineage>
</organism>
<proteinExistence type="predicted"/>
<dbReference type="EMBL" id="CP000572">
    <property type="protein sequence ID" value="ABN90388.1"/>
    <property type="molecule type" value="Genomic_DNA"/>
</dbReference>
<evidence type="ECO:0000313" key="3">
    <source>
        <dbReference type="Proteomes" id="UP000006738"/>
    </source>
</evidence>
<sequence length="60" mass="6524">MQTNTARRVATSIFIGTNFVEQRRVAVARRSIIGRRILRASPSHAQQAGSGELAFGHSTS</sequence>
<evidence type="ECO:0000256" key="1">
    <source>
        <dbReference type="SAM" id="MobiDB-lite"/>
    </source>
</evidence>
<protein>
    <submittedName>
        <fullName evidence="2">Uncharacterized protein</fullName>
    </submittedName>
</protein>
<evidence type="ECO:0000313" key="2">
    <source>
        <dbReference type="EMBL" id="ABN90388.1"/>
    </source>
</evidence>
<reference evidence="2 3" key="1">
    <citation type="submission" date="2007-02" db="EMBL/GenBank/DDBJ databases">
        <authorList>
            <person name="DeShazer D."/>
            <person name="Woods D.E."/>
            <person name="Nierman W.C."/>
        </authorList>
    </citation>
    <scope>NUCLEOTIDE SEQUENCE [LARGE SCALE GENOMIC DNA]</scope>
    <source>
        <strain evidence="2 3">1106a</strain>
    </source>
</reference>